<dbReference type="Proteomes" id="UP000031668">
    <property type="component" value="Unassembled WGS sequence"/>
</dbReference>
<dbReference type="EMBL" id="JWZT01003871">
    <property type="protein sequence ID" value="KII65387.1"/>
    <property type="molecule type" value="Genomic_DNA"/>
</dbReference>
<organism evidence="2 3">
    <name type="scientific">Thelohanellus kitauei</name>
    <name type="common">Myxosporean</name>
    <dbReference type="NCBI Taxonomy" id="669202"/>
    <lineage>
        <taxon>Eukaryota</taxon>
        <taxon>Metazoa</taxon>
        <taxon>Cnidaria</taxon>
        <taxon>Myxozoa</taxon>
        <taxon>Myxosporea</taxon>
        <taxon>Bivalvulida</taxon>
        <taxon>Platysporina</taxon>
        <taxon>Myxobolidae</taxon>
        <taxon>Thelohanellus</taxon>
    </lineage>
</organism>
<keyword evidence="1" id="KW-1133">Transmembrane helix</keyword>
<comment type="caution">
    <text evidence="2">The sequence shown here is derived from an EMBL/GenBank/DDBJ whole genome shotgun (WGS) entry which is preliminary data.</text>
</comment>
<reference evidence="2 3" key="1">
    <citation type="journal article" date="2014" name="Genome Biol. Evol.">
        <title>The genome of the myxosporean Thelohanellus kitauei shows adaptations to nutrient acquisition within its fish host.</title>
        <authorList>
            <person name="Yang Y."/>
            <person name="Xiong J."/>
            <person name="Zhou Z."/>
            <person name="Huo F."/>
            <person name="Miao W."/>
            <person name="Ran C."/>
            <person name="Liu Y."/>
            <person name="Zhang J."/>
            <person name="Feng J."/>
            <person name="Wang M."/>
            <person name="Wang M."/>
            <person name="Wang L."/>
            <person name="Yao B."/>
        </authorList>
    </citation>
    <scope>NUCLEOTIDE SEQUENCE [LARGE SCALE GENOMIC DNA]</scope>
    <source>
        <strain evidence="2">Wuqing</strain>
    </source>
</reference>
<keyword evidence="1" id="KW-0812">Transmembrane</keyword>
<sequence length="231" mass="27000">MYLSNFKEQIMIELKMNKEEPTSIRITEIIYSLLSRDHKGAFPAHISSYKKSYNNLVLCYSNHTYIYENERSTNFHKKAAPLKIDAKFKSLSVDLYQTFNEELIKNNTNTKKYYYNISKIAAEKASKQFIAIITTQIAETISHINTEMFTTQTKIYLEDYTTVSTNITESRDIRGGRSRRQVNVEDNRVNTSFQSIDSHSVIGYLSIAGVLIFLSFPAFKYFHKKRYRHSF</sequence>
<keyword evidence="3" id="KW-1185">Reference proteome</keyword>
<dbReference type="AlphaFoldDB" id="A0A0C2MUN2"/>
<accession>A0A0C2MUN2</accession>
<evidence type="ECO:0000313" key="3">
    <source>
        <dbReference type="Proteomes" id="UP000031668"/>
    </source>
</evidence>
<gene>
    <name evidence="2" type="ORF">RF11_09094</name>
</gene>
<protein>
    <submittedName>
        <fullName evidence="2">Uncharacterized protein</fullName>
    </submittedName>
</protein>
<evidence type="ECO:0000256" key="1">
    <source>
        <dbReference type="SAM" id="Phobius"/>
    </source>
</evidence>
<evidence type="ECO:0000313" key="2">
    <source>
        <dbReference type="EMBL" id="KII65387.1"/>
    </source>
</evidence>
<feature type="transmembrane region" description="Helical" evidence="1">
    <location>
        <begin position="201"/>
        <end position="222"/>
    </location>
</feature>
<name>A0A0C2MUN2_THEKT</name>
<proteinExistence type="predicted"/>
<keyword evidence="1" id="KW-0472">Membrane</keyword>